<dbReference type="InterPro" id="IPR045062">
    <property type="entry name" value="Cyt_c_biogenesis_CcsA/CcmC"/>
</dbReference>
<organism evidence="10">
    <name type="scientific">Thermogemmatispora argillosa</name>
    <dbReference type="NCBI Taxonomy" id="2045280"/>
    <lineage>
        <taxon>Bacteria</taxon>
        <taxon>Bacillati</taxon>
        <taxon>Chloroflexota</taxon>
        <taxon>Ktedonobacteria</taxon>
        <taxon>Thermogemmatisporales</taxon>
        <taxon>Thermogemmatisporaceae</taxon>
        <taxon>Thermogemmatispora</taxon>
    </lineage>
</organism>
<evidence type="ECO:0000256" key="3">
    <source>
        <dbReference type="ARBA" id="ARBA00016463"/>
    </source>
</evidence>
<evidence type="ECO:0000313" key="10">
    <source>
        <dbReference type="EMBL" id="BBH94353.1"/>
    </source>
</evidence>
<evidence type="ECO:0000256" key="5">
    <source>
        <dbReference type="ARBA" id="ARBA00022748"/>
    </source>
</evidence>
<keyword evidence="6 8" id="KW-1133">Transmembrane helix</keyword>
<comment type="similarity">
    <text evidence="2">Belongs to the CcmC/CycZ/HelC family.</text>
</comment>
<evidence type="ECO:0000256" key="4">
    <source>
        <dbReference type="ARBA" id="ARBA00022692"/>
    </source>
</evidence>
<evidence type="ECO:0000256" key="1">
    <source>
        <dbReference type="ARBA" id="ARBA00004141"/>
    </source>
</evidence>
<dbReference type="InterPro" id="IPR002541">
    <property type="entry name" value="Cyt_c_assembly"/>
</dbReference>
<gene>
    <name evidence="10" type="primary">ccmC</name>
    <name evidence="10" type="ORF">KTA_25520</name>
</gene>
<evidence type="ECO:0000259" key="9">
    <source>
        <dbReference type="Pfam" id="PF01578"/>
    </source>
</evidence>
<dbReference type="GO" id="GO:0005886">
    <property type="term" value="C:plasma membrane"/>
    <property type="evidence" value="ECO:0007669"/>
    <property type="project" value="TreeGrafter"/>
</dbReference>
<feature type="transmembrane region" description="Helical" evidence="8">
    <location>
        <begin position="69"/>
        <end position="89"/>
    </location>
</feature>
<feature type="transmembrane region" description="Helical" evidence="8">
    <location>
        <begin position="132"/>
        <end position="150"/>
    </location>
</feature>
<evidence type="ECO:0000256" key="6">
    <source>
        <dbReference type="ARBA" id="ARBA00022989"/>
    </source>
</evidence>
<dbReference type="EMBL" id="AP019377">
    <property type="protein sequence ID" value="BBH94353.1"/>
    <property type="molecule type" value="Genomic_DNA"/>
</dbReference>
<feature type="transmembrane region" description="Helical" evidence="8">
    <location>
        <begin position="96"/>
        <end position="120"/>
    </location>
</feature>
<comment type="subcellular location">
    <subcellularLocation>
        <location evidence="1">Membrane</location>
        <topology evidence="1">Multi-pass membrane protein</topology>
    </subcellularLocation>
</comment>
<dbReference type="PRINTS" id="PR01386">
    <property type="entry name" value="CCMCBIOGNSIS"/>
</dbReference>
<feature type="transmembrane region" description="Helical" evidence="8">
    <location>
        <begin position="199"/>
        <end position="224"/>
    </location>
</feature>
<keyword evidence="5" id="KW-0201">Cytochrome c-type biogenesis</keyword>
<evidence type="ECO:0000256" key="2">
    <source>
        <dbReference type="ARBA" id="ARBA00005840"/>
    </source>
</evidence>
<reference evidence="10" key="1">
    <citation type="submission" date="2018-12" db="EMBL/GenBank/DDBJ databases">
        <title>Novel natural products biosynthetic potential of the class Ktedonobacteria.</title>
        <authorList>
            <person name="Zheng Y."/>
            <person name="Saitou A."/>
            <person name="Wang C.M."/>
            <person name="Toyoda A."/>
            <person name="Minakuchi Y."/>
            <person name="Sekiguchi Y."/>
            <person name="Ueda K."/>
            <person name="Takano H."/>
            <person name="Sakai Y."/>
            <person name="Yokota A."/>
            <person name="Yabe S."/>
        </authorList>
    </citation>
    <scope>NUCLEOTIDE SEQUENCE</scope>
    <source>
        <strain evidence="10">A3-2</strain>
    </source>
</reference>
<dbReference type="PANTHER" id="PTHR30071">
    <property type="entry name" value="HEME EXPORTER PROTEIN C"/>
    <property type="match status" value="1"/>
</dbReference>
<dbReference type="AlphaFoldDB" id="A0A455T151"/>
<dbReference type="InterPro" id="IPR003557">
    <property type="entry name" value="Cyt_c_biogenesis_CcmC"/>
</dbReference>
<evidence type="ECO:0000256" key="7">
    <source>
        <dbReference type="ARBA" id="ARBA00023136"/>
    </source>
</evidence>
<protein>
    <recommendedName>
        <fullName evidence="3">Heme exporter protein C</fullName>
    </recommendedName>
</protein>
<keyword evidence="7 8" id="KW-0472">Membrane</keyword>
<sequence length="247" mass="27483">MAVINKIDSARGEAAASPKRPSLPLVSLLLNALAFVGMMISIWAIFLYAPTDAIEGLSQRIFYFHVPVAWLAMLSFVLVALGGVVYLWREDERWDWLALAAAEAGAVFTTLTLVTGSLWGRATWGTWWTWDARLTTSLILWFLYIAYLMLRSYLGKTATSARAGAVLAILGVIDVPIIYESVNWWRTLHPAAEIGTPGALPPSVVLVLMLALASFTLFYGALLIQLYQMVRLQHLTWRLRARLQAVD</sequence>
<evidence type="ECO:0000256" key="8">
    <source>
        <dbReference type="SAM" id="Phobius"/>
    </source>
</evidence>
<proteinExistence type="inferred from homology"/>
<dbReference type="GO" id="GO:0020037">
    <property type="term" value="F:heme binding"/>
    <property type="evidence" value="ECO:0007669"/>
    <property type="project" value="InterPro"/>
</dbReference>
<feature type="transmembrane region" description="Helical" evidence="8">
    <location>
        <begin position="162"/>
        <end position="179"/>
    </location>
</feature>
<name>A0A455T151_9CHLR</name>
<keyword evidence="4 8" id="KW-0812">Transmembrane</keyword>
<dbReference type="Pfam" id="PF01578">
    <property type="entry name" value="Cytochrom_C_asm"/>
    <property type="match status" value="1"/>
</dbReference>
<feature type="domain" description="Cytochrome c assembly protein" evidence="9">
    <location>
        <begin position="27"/>
        <end position="189"/>
    </location>
</feature>
<dbReference type="GO" id="GO:0017004">
    <property type="term" value="P:cytochrome complex assembly"/>
    <property type="evidence" value="ECO:0007669"/>
    <property type="project" value="UniProtKB-KW"/>
</dbReference>
<dbReference type="PANTHER" id="PTHR30071:SF1">
    <property type="entry name" value="CYTOCHROME B_B6 PROTEIN-RELATED"/>
    <property type="match status" value="1"/>
</dbReference>
<feature type="transmembrane region" description="Helical" evidence="8">
    <location>
        <begin position="28"/>
        <end position="49"/>
    </location>
</feature>
<dbReference type="GO" id="GO:0015232">
    <property type="term" value="F:heme transmembrane transporter activity"/>
    <property type="evidence" value="ECO:0007669"/>
    <property type="project" value="InterPro"/>
</dbReference>
<accession>A0A455T151</accession>